<dbReference type="Gene3D" id="1.10.30.50">
    <property type="match status" value="1"/>
</dbReference>
<keyword evidence="3" id="KW-0540">Nuclease</keyword>
<evidence type="ECO:0000256" key="1">
    <source>
        <dbReference type="SAM" id="Phobius"/>
    </source>
</evidence>
<keyword evidence="1" id="KW-0472">Membrane</keyword>
<organism evidence="3 4">
    <name type="scientific">Haloarcula nitratireducens</name>
    <dbReference type="NCBI Taxonomy" id="2487749"/>
    <lineage>
        <taxon>Archaea</taxon>
        <taxon>Methanobacteriati</taxon>
        <taxon>Methanobacteriota</taxon>
        <taxon>Stenosarchaea group</taxon>
        <taxon>Halobacteria</taxon>
        <taxon>Halobacteriales</taxon>
        <taxon>Haloarculaceae</taxon>
        <taxon>Haloarcula</taxon>
    </lineage>
</organism>
<feature type="transmembrane region" description="Helical" evidence="1">
    <location>
        <begin position="239"/>
        <end position="260"/>
    </location>
</feature>
<dbReference type="GO" id="GO:0008270">
    <property type="term" value="F:zinc ion binding"/>
    <property type="evidence" value="ECO:0007669"/>
    <property type="project" value="InterPro"/>
</dbReference>
<feature type="domain" description="HNH nuclease" evidence="2">
    <location>
        <begin position="17"/>
        <end position="76"/>
    </location>
</feature>
<proteinExistence type="predicted"/>
<dbReference type="SMART" id="SM00507">
    <property type="entry name" value="HNHc"/>
    <property type="match status" value="1"/>
</dbReference>
<evidence type="ECO:0000313" key="4">
    <source>
        <dbReference type="Proteomes" id="UP001430455"/>
    </source>
</evidence>
<keyword evidence="4" id="KW-1185">Reference proteome</keyword>
<name>A0AAW4PFP0_9EURY</name>
<accession>A0AAW4PFP0</accession>
<dbReference type="RefSeq" id="WP_220581271.1">
    <property type="nucleotide sequence ID" value="NZ_RKLT01000009.1"/>
</dbReference>
<gene>
    <name evidence="3" type="ORF">EGH23_17510</name>
</gene>
<keyword evidence="3" id="KW-0255">Endonuclease</keyword>
<sequence>MSHWTQEAQKYGPKWDRIASDVRKRDDWTCQRCGIKSGPHADDDGRVLDVHHIVWKSRGGSDNKQNLVTLCRPCHGVQHPENENFDRHRHRAALYPEDDANEQVAFINSAKESETIDAYLSRQSSRKCQRCRKLADDRNALLLYPNFTASDLDGDAPGEKCAALCEPCAGLVHSDDAETIDDDLRTMGNAPAPHDLTDRIDEAAISGYSSTRKLDATREPVNYKEWFLFKSPYRYVHAIWRNLGTVALFIAFAFVTTRDLERLAVWMNVMVPLPAPGWDAYDMGVLMLLGAGIGAYTVRWGIAALTQQLWQRFDPKMEPHHFEQTVWSHYRVKTGFLIRYVALPYAALVFVAIALTVFL</sequence>
<dbReference type="Proteomes" id="UP001430455">
    <property type="component" value="Unassembled WGS sequence"/>
</dbReference>
<evidence type="ECO:0000259" key="2">
    <source>
        <dbReference type="SMART" id="SM00507"/>
    </source>
</evidence>
<evidence type="ECO:0000313" key="3">
    <source>
        <dbReference type="EMBL" id="MBX0296678.1"/>
    </source>
</evidence>
<feature type="transmembrane region" description="Helical" evidence="1">
    <location>
        <begin position="280"/>
        <end position="302"/>
    </location>
</feature>
<protein>
    <submittedName>
        <fullName evidence="3">HNH endonuclease</fullName>
    </submittedName>
</protein>
<keyword evidence="3" id="KW-0378">Hydrolase</keyword>
<keyword evidence="1" id="KW-1133">Transmembrane helix</keyword>
<dbReference type="GO" id="GO:0003676">
    <property type="term" value="F:nucleic acid binding"/>
    <property type="evidence" value="ECO:0007669"/>
    <property type="project" value="InterPro"/>
</dbReference>
<comment type="caution">
    <text evidence="3">The sequence shown here is derived from an EMBL/GenBank/DDBJ whole genome shotgun (WGS) entry which is preliminary data.</text>
</comment>
<dbReference type="CDD" id="cd00085">
    <property type="entry name" value="HNHc"/>
    <property type="match status" value="1"/>
</dbReference>
<dbReference type="EMBL" id="RKLT01000009">
    <property type="protein sequence ID" value="MBX0296678.1"/>
    <property type="molecule type" value="Genomic_DNA"/>
</dbReference>
<dbReference type="GO" id="GO:0004519">
    <property type="term" value="F:endonuclease activity"/>
    <property type="evidence" value="ECO:0007669"/>
    <property type="project" value="UniProtKB-KW"/>
</dbReference>
<dbReference type="AlphaFoldDB" id="A0AAW4PFP0"/>
<dbReference type="InterPro" id="IPR002711">
    <property type="entry name" value="HNH"/>
</dbReference>
<dbReference type="InterPro" id="IPR003615">
    <property type="entry name" value="HNH_nuc"/>
</dbReference>
<dbReference type="Pfam" id="PF01844">
    <property type="entry name" value="HNH"/>
    <property type="match status" value="1"/>
</dbReference>
<reference evidence="3 4" key="1">
    <citation type="submission" date="2021-06" db="EMBL/GenBank/DDBJ databases">
        <title>Halomicroarcula sp. a new haloarchaeum isolated from saline soil.</title>
        <authorList>
            <person name="Duran-Viseras A."/>
            <person name="Sanchez-Porro C."/>
            <person name="Ventosa A."/>
        </authorList>
    </citation>
    <scope>NUCLEOTIDE SEQUENCE [LARGE SCALE GENOMIC DNA]</scope>
    <source>
        <strain evidence="3 4">F27</strain>
    </source>
</reference>
<keyword evidence="1" id="KW-0812">Transmembrane</keyword>
<feature type="transmembrane region" description="Helical" evidence="1">
    <location>
        <begin position="337"/>
        <end position="358"/>
    </location>
</feature>